<dbReference type="GO" id="GO:0006313">
    <property type="term" value="P:DNA transposition"/>
    <property type="evidence" value="ECO:0007669"/>
    <property type="project" value="InterPro"/>
</dbReference>
<organism evidence="2 3">
    <name type="scientific">Flavobacterium hydrocarbonoxydans</name>
    <dbReference type="NCBI Taxonomy" id="2683249"/>
    <lineage>
        <taxon>Bacteria</taxon>
        <taxon>Pseudomonadati</taxon>
        <taxon>Bacteroidota</taxon>
        <taxon>Flavobacteriia</taxon>
        <taxon>Flavobacteriales</taxon>
        <taxon>Flavobacteriaceae</taxon>
        <taxon>Flavobacterium</taxon>
    </lineage>
</organism>
<dbReference type="AlphaFoldDB" id="A0A6I4NEW9"/>
<dbReference type="InterPro" id="IPR025948">
    <property type="entry name" value="HTH-like_dom"/>
</dbReference>
<dbReference type="EMBL" id="WSTB01000001">
    <property type="protein sequence ID" value="MWB93080.1"/>
    <property type="molecule type" value="Genomic_DNA"/>
</dbReference>
<dbReference type="InterPro" id="IPR050900">
    <property type="entry name" value="Transposase_IS3/IS150/IS904"/>
</dbReference>
<feature type="domain" description="HTH-like" evidence="1">
    <location>
        <begin position="157"/>
        <end position="209"/>
    </location>
</feature>
<keyword evidence="3" id="KW-1185">Reference proteome</keyword>
<accession>A0A6I4NEW9</accession>
<evidence type="ECO:0000259" key="1">
    <source>
        <dbReference type="Pfam" id="PF13276"/>
    </source>
</evidence>
<protein>
    <submittedName>
        <fullName evidence="2">Transposase</fullName>
    </submittedName>
</protein>
<dbReference type="GO" id="GO:0003677">
    <property type="term" value="F:DNA binding"/>
    <property type="evidence" value="ECO:0007669"/>
    <property type="project" value="InterPro"/>
</dbReference>
<dbReference type="Pfam" id="PF01527">
    <property type="entry name" value="HTH_Tnp_1"/>
    <property type="match status" value="1"/>
</dbReference>
<gene>
    <name evidence="2" type="ORF">GON26_01800</name>
</gene>
<dbReference type="PANTHER" id="PTHR46889">
    <property type="entry name" value="TRANSPOSASE INSF FOR INSERTION SEQUENCE IS3B-RELATED"/>
    <property type="match status" value="1"/>
</dbReference>
<sequence length="210" mass="24853">MLCTMDQSNHQISKKNRRVYERTFKEKAVLLSYERSCIEKVGEELGITKSLLNKWRKDFKKYGERSFPGHGNLLLNPEEEKIYLLKKRIKKAELDSFIIQTAAPYLSSGKLRIYFFIQDFEKNCSAKRICKVLGIAQRSYSRWKNHYISERNKRKIELLQVIATLFITKKKRYGPKRITVELRKRGYILSISTTARYMKELGLFVSIKKP</sequence>
<dbReference type="GO" id="GO:0004803">
    <property type="term" value="F:transposase activity"/>
    <property type="evidence" value="ECO:0007669"/>
    <property type="project" value="InterPro"/>
</dbReference>
<evidence type="ECO:0000313" key="2">
    <source>
        <dbReference type="EMBL" id="MWB93080.1"/>
    </source>
</evidence>
<evidence type="ECO:0000313" key="3">
    <source>
        <dbReference type="Proteomes" id="UP000471501"/>
    </source>
</evidence>
<name>A0A6I4NEW9_9FLAO</name>
<proteinExistence type="predicted"/>
<dbReference type="Pfam" id="PF13276">
    <property type="entry name" value="HTH_21"/>
    <property type="match status" value="1"/>
</dbReference>
<reference evidence="2 3" key="1">
    <citation type="submission" date="2019-12" db="EMBL/GenBank/DDBJ databases">
        <authorList>
            <person name="Kim Y.S."/>
        </authorList>
    </citation>
    <scope>NUCLEOTIDE SEQUENCE [LARGE SCALE GENOMIC DNA]</scope>
    <source>
        <strain evidence="2 3">GA093</strain>
    </source>
</reference>
<dbReference type="InterPro" id="IPR002514">
    <property type="entry name" value="Transposase_8"/>
</dbReference>
<comment type="caution">
    <text evidence="2">The sequence shown here is derived from an EMBL/GenBank/DDBJ whole genome shotgun (WGS) entry which is preliminary data.</text>
</comment>
<dbReference type="Proteomes" id="UP000471501">
    <property type="component" value="Unassembled WGS sequence"/>
</dbReference>
<dbReference type="SUPFAM" id="SSF46689">
    <property type="entry name" value="Homeodomain-like"/>
    <property type="match status" value="1"/>
</dbReference>
<dbReference type="InterPro" id="IPR009057">
    <property type="entry name" value="Homeodomain-like_sf"/>
</dbReference>